<dbReference type="RefSeq" id="XP_013789402.2">
    <property type="nucleotide sequence ID" value="XM_013933948.2"/>
</dbReference>
<feature type="compositionally biased region" description="Polar residues" evidence="1">
    <location>
        <begin position="288"/>
        <end position="298"/>
    </location>
</feature>
<evidence type="ECO:0000313" key="2">
    <source>
        <dbReference type="Proteomes" id="UP000694941"/>
    </source>
</evidence>
<dbReference type="Proteomes" id="UP000694941">
    <property type="component" value="Unplaced"/>
</dbReference>
<dbReference type="GeneID" id="106473263"/>
<feature type="region of interest" description="Disordered" evidence="1">
    <location>
        <begin position="252"/>
        <end position="308"/>
    </location>
</feature>
<reference evidence="3" key="1">
    <citation type="submission" date="2025-08" db="UniProtKB">
        <authorList>
            <consortium name="RefSeq"/>
        </authorList>
    </citation>
    <scope>IDENTIFICATION</scope>
    <source>
        <tissue evidence="3">Muscle</tissue>
    </source>
</reference>
<evidence type="ECO:0000256" key="1">
    <source>
        <dbReference type="SAM" id="MobiDB-lite"/>
    </source>
</evidence>
<feature type="region of interest" description="Disordered" evidence="1">
    <location>
        <begin position="325"/>
        <end position="350"/>
    </location>
</feature>
<name>A0ABM1BVD0_LIMPO</name>
<feature type="region of interest" description="Disordered" evidence="1">
    <location>
        <begin position="1"/>
        <end position="59"/>
    </location>
</feature>
<organism evidence="2 3">
    <name type="scientific">Limulus polyphemus</name>
    <name type="common">Atlantic horseshoe crab</name>
    <dbReference type="NCBI Taxonomy" id="6850"/>
    <lineage>
        <taxon>Eukaryota</taxon>
        <taxon>Metazoa</taxon>
        <taxon>Ecdysozoa</taxon>
        <taxon>Arthropoda</taxon>
        <taxon>Chelicerata</taxon>
        <taxon>Merostomata</taxon>
        <taxon>Xiphosura</taxon>
        <taxon>Limulidae</taxon>
        <taxon>Limulus</taxon>
    </lineage>
</organism>
<gene>
    <name evidence="3" type="primary">LOC106473263</name>
</gene>
<keyword evidence="2" id="KW-1185">Reference proteome</keyword>
<feature type="compositionally biased region" description="Polar residues" evidence="1">
    <location>
        <begin position="43"/>
        <end position="56"/>
    </location>
</feature>
<evidence type="ECO:0000313" key="3">
    <source>
        <dbReference type="RefSeq" id="XP_013789402.2"/>
    </source>
</evidence>
<accession>A0ABM1BVD0</accession>
<sequence length="661" mass="72739">MSKPGALPAQGEPPPTQQYLLDSGRGVHQSQIAMPAPVAADSTGPQLQPSGLQQHQGPVHRQPVVGHFYQLSQQISRTNMNQMNTTALTAHNSTPQFQRHLGLIYPQTHSFPGHIPHQTSLVLQGGVHPSYHRLPQYGAAPQYNLSSTQQTMFLTPASHSYAYSQQSQQQVYFPVSPSSMASIPSTLPSMTPSGAGTAEKREKKILQVVDPKTGQDIMQDIISYSSSKENNAPVNEVAAQFALQVAALATSKENSSVKEEIQDPGKPLMSTADLSNGLKTFDVDSKSKPPTSSVNDSDGANGFSGNGVTTVVLNPASKTVPCELNGKHQVNREQSNEDGQSADEGEEKFLSSSEIIPVSLVEKVNGPEKSSGVVSVSMKEMAVMPKDESAYVVEPSEVETVKQVTVQEIEQIPDFKPQEDGIKKDHIEILAVEKENIGISELGKDVKENEDCRRMKELKRKSESEEGEDMDAYLSKKENTIPNLPPTPGQVSPNLRSQESVDPIGMLQEDQYKVEGKTQTNRKLSHEEQVVEKNQINLMDKGENQIIKSNLDNKKAQNEDQNTDNEFSSKTFSQEELVPDKTQINIKTLSHENQLTVDTKVKDCELKEEQEATEELATVNGQTEGQITLKYNYQAGWYSVCKTCTFCVEMIHQLRISNPKT</sequence>
<protein>
    <submittedName>
        <fullName evidence="3">Uncharacterized protein LOC106473263</fullName>
    </submittedName>
</protein>
<proteinExistence type="predicted"/>